<feature type="compositionally biased region" description="Low complexity" evidence="2">
    <location>
        <begin position="237"/>
        <end position="262"/>
    </location>
</feature>
<proteinExistence type="predicted"/>
<protein>
    <recommendedName>
        <fullName evidence="3">C2H2-type domain-containing protein</fullName>
    </recommendedName>
</protein>
<feature type="domain" description="C2H2-type" evidence="3">
    <location>
        <begin position="163"/>
        <end position="190"/>
    </location>
</feature>
<feature type="region of interest" description="Disordered" evidence="2">
    <location>
        <begin position="192"/>
        <end position="218"/>
    </location>
</feature>
<dbReference type="SMART" id="SM00355">
    <property type="entry name" value="ZnF_C2H2"/>
    <property type="match status" value="2"/>
</dbReference>
<evidence type="ECO:0000313" key="4">
    <source>
        <dbReference type="EnsemblMetazoa" id="XP_038071850.1"/>
    </source>
</evidence>
<dbReference type="OMA" id="HHPKHIR"/>
<dbReference type="PROSITE" id="PS00028">
    <property type="entry name" value="ZINC_FINGER_C2H2_1"/>
    <property type="match status" value="2"/>
</dbReference>
<keyword evidence="1" id="KW-0863">Zinc-finger</keyword>
<feature type="compositionally biased region" description="Polar residues" evidence="2">
    <location>
        <begin position="88"/>
        <end position="114"/>
    </location>
</feature>
<dbReference type="AlphaFoldDB" id="A0A914B7R4"/>
<dbReference type="PROSITE" id="PS50157">
    <property type="entry name" value="ZINC_FINGER_C2H2_2"/>
    <property type="match status" value="2"/>
</dbReference>
<keyword evidence="1" id="KW-0862">Zinc</keyword>
<evidence type="ECO:0000256" key="2">
    <source>
        <dbReference type="SAM" id="MobiDB-lite"/>
    </source>
</evidence>
<feature type="region of interest" description="Disordered" evidence="2">
    <location>
        <begin position="236"/>
        <end position="263"/>
    </location>
</feature>
<evidence type="ECO:0000259" key="3">
    <source>
        <dbReference type="PROSITE" id="PS50157"/>
    </source>
</evidence>
<keyword evidence="5" id="KW-1185">Reference proteome</keyword>
<feature type="region of interest" description="Disordered" evidence="2">
    <location>
        <begin position="375"/>
        <end position="413"/>
    </location>
</feature>
<feature type="region of interest" description="Disordered" evidence="2">
    <location>
        <begin position="56"/>
        <end position="118"/>
    </location>
</feature>
<feature type="compositionally biased region" description="Polar residues" evidence="2">
    <location>
        <begin position="71"/>
        <end position="80"/>
    </location>
</feature>
<dbReference type="GO" id="GO:0008270">
    <property type="term" value="F:zinc ion binding"/>
    <property type="evidence" value="ECO:0007669"/>
    <property type="project" value="UniProtKB-KW"/>
</dbReference>
<dbReference type="InterPro" id="IPR036236">
    <property type="entry name" value="Znf_C2H2_sf"/>
</dbReference>
<keyword evidence="1" id="KW-0479">Metal-binding</keyword>
<accession>A0A914B7R4</accession>
<dbReference type="SUPFAM" id="SSF57667">
    <property type="entry name" value="beta-beta-alpha zinc fingers"/>
    <property type="match status" value="1"/>
</dbReference>
<organism evidence="4 5">
    <name type="scientific">Patiria miniata</name>
    <name type="common">Bat star</name>
    <name type="synonym">Asterina miniata</name>
    <dbReference type="NCBI Taxonomy" id="46514"/>
    <lineage>
        <taxon>Eukaryota</taxon>
        <taxon>Metazoa</taxon>
        <taxon>Echinodermata</taxon>
        <taxon>Eleutherozoa</taxon>
        <taxon>Asterozoa</taxon>
        <taxon>Asteroidea</taxon>
        <taxon>Valvatacea</taxon>
        <taxon>Valvatida</taxon>
        <taxon>Asterinidae</taxon>
        <taxon>Patiria</taxon>
    </lineage>
</organism>
<dbReference type="OrthoDB" id="10004641at2759"/>
<reference evidence="4" key="1">
    <citation type="submission" date="2022-11" db="UniProtKB">
        <authorList>
            <consortium name="EnsemblMetazoa"/>
        </authorList>
    </citation>
    <scope>IDENTIFICATION</scope>
</reference>
<feature type="compositionally biased region" description="Acidic residues" evidence="2">
    <location>
        <begin position="382"/>
        <end position="396"/>
    </location>
</feature>
<evidence type="ECO:0000256" key="1">
    <source>
        <dbReference type="PROSITE-ProRule" id="PRU00042"/>
    </source>
</evidence>
<dbReference type="InterPro" id="IPR013087">
    <property type="entry name" value="Znf_C2H2_type"/>
</dbReference>
<dbReference type="Proteomes" id="UP000887568">
    <property type="component" value="Unplaced"/>
</dbReference>
<dbReference type="RefSeq" id="XP_038071850.1">
    <property type="nucleotide sequence ID" value="XM_038215922.1"/>
</dbReference>
<name>A0A914B7R4_PATMI</name>
<feature type="compositionally biased region" description="Polar residues" evidence="2">
    <location>
        <begin position="209"/>
        <end position="218"/>
    </location>
</feature>
<dbReference type="GeneID" id="119740576"/>
<dbReference type="EnsemblMetazoa" id="XM_038215922.1">
    <property type="protein sequence ID" value="XP_038071850.1"/>
    <property type="gene ID" value="LOC119740576"/>
</dbReference>
<evidence type="ECO:0000313" key="5">
    <source>
        <dbReference type="Proteomes" id="UP000887568"/>
    </source>
</evidence>
<sequence length="539" mass="59935">MDASVLKFECHSEDDGYNNAQLDGNINECDSRSDSDHEALHSQIFTQCMRAVSVSSGNNSQSSVMDKGLGEQTNAGNSRLWTPEGFQEASSSDNGTPPQPHQTSNCSQRPQKSTKMWLGNRRRKKWSSMYGSQIRCPHCPETFLHKRSLSRHIMINHGPKVYFWCKRCCRFYNRRDNLRSHYRSHHPKHIRDLDHIQGVGRESLLPGGQPSSSKTNNGPLDVSTCSTFISNQIVGGNSSQSVTSNSAPQSSNSSYSTSSTTTKVGAKPLKIQAAQLMEREKGAVGARQETLRIRTSFVNTRDCKSNAKKSACAAARQSGIKPTPERQLPTLSVPPAGVSQEFKRPSVKAHPILSADARGNPWTVRDVLAYQLQRESNHTDEDVVEISDDSSSDGELDPPPQMPSQGPRDAGVERLEHGTPFKDLQIEKVMEGQVTRVTEEHQTYIYSRGEKIRTERRKRVYNVLHLDGVGRGMNLTTQPAIMTSSGLTREGQLEKNVQGRVTKVTERSSKYTYSSGQKVMKEKTSRVYDAILLPGLTNI</sequence>
<dbReference type="Gene3D" id="3.30.160.60">
    <property type="entry name" value="Classic Zinc Finger"/>
    <property type="match status" value="1"/>
</dbReference>
<feature type="domain" description="C2H2-type" evidence="3">
    <location>
        <begin position="134"/>
        <end position="161"/>
    </location>
</feature>